<evidence type="ECO:0000256" key="1">
    <source>
        <dbReference type="SAM" id="MobiDB-lite"/>
    </source>
</evidence>
<comment type="caution">
    <text evidence="3">The sequence shown here is derived from an EMBL/GenBank/DDBJ whole genome shotgun (WGS) entry which is preliminary data.</text>
</comment>
<reference evidence="3 4" key="1">
    <citation type="submission" date="2024-04" db="EMBL/GenBank/DDBJ databases">
        <title>Luteolibacter sp. isolated from soil.</title>
        <authorList>
            <person name="An J."/>
        </authorList>
    </citation>
    <scope>NUCLEOTIDE SEQUENCE [LARGE SCALE GENOMIC DNA]</scope>
    <source>
        <strain evidence="3 4">Y139</strain>
    </source>
</reference>
<evidence type="ECO:0008006" key="5">
    <source>
        <dbReference type="Google" id="ProtNLM"/>
    </source>
</evidence>
<organism evidence="3 4">
    <name type="scientific">Luteolibacter soli</name>
    <dbReference type="NCBI Taxonomy" id="3135280"/>
    <lineage>
        <taxon>Bacteria</taxon>
        <taxon>Pseudomonadati</taxon>
        <taxon>Verrucomicrobiota</taxon>
        <taxon>Verrucomicrobiia</taxon>
        <taxon>Verrucomicrobiales</taxon>
        <taxon>Verrucomicrobiaceae</taxon>
        <taxon>Luteolibacter</taxon>
    </lineage>
</organism>
<keyword evidence="4" id="KW-1185">Reference proteome</keyword>
<evidence type="ECO:0000256" key="2">
    <source>
        <dbReference type="SAM" id="Phobius"/>
    </source>
</evidence>
<dbReference type="EMBL" id="JBBUKT010000019">
    <property type="protein sequence ID" value="MEK7954378.1"/>
    <property type="molecule type" value="Genomic_DNA"/>
</dbReference>
<feature type="region of interest" description="Disordered" evidence="1">
    <location>
        <begin position="108"/>
        <end position="156"/>
    </location>
</feature>
<dbReference type="RefSeq" id="WP_341408147.1">
    <property type="nucleotide sequence ID" value="NZ_JBBUKT010000019.1"/>
</dbReference>
<proteinExistence type="predicted"/>
<name>A0ABU9B3M3_9BACT</name>
<gene>
    <name evidence="3" type="ORF">WKV53_27925</name>
</gene>
<evidence type="ECO:0000313" key="4">
    <source>
        <dbReference type="Proteomes" id="UP001371305"/>
    </source>
</evidence>
<keyword evidence="2" id="KW-0812">Transmembrane</keyword>
<keyword evidence="2" id="KW-0472">Membrane</keyword>
<evidence type="ECO:0000313" key="3">
    <source>
        <dbReference type="EMBL" id="MEK7954378.1"/>
    </source>
</evidence>
<feature type="transmembrane region" description="Helical" evidence="2">
    <location>
        <begin position="21"/>
        <end position="43"/>
    </location>
</feature>
<feature type="compositionally biased region" description="Gly residues" evidence="1">
    <location>
        <begin position="119"/>
        <end position="150"/>
    </location>
</feature>
<dbReference type="Proteomes" id="UP001371305">
    <property type="component" value="Unassembled WGS sequence"/>
</dbReference>
<protein>
    <recommendedName>
        <fullName evidence="5">PA14 domain-containing protein</fullName>
    </recommendedName>
</protein>
<accession>A0ABU9B3M3</accession>
<sequence length="420" mass="45363">MYDDNSSSPSEPAKKQRRFGWGAFSISLLVHGIFILLAIFYFYKWIDAPKEEVPDFLPGGGGGGNKGAAPSKVQTKARAMAPATSRRITVAGATSNFVLPDSSTEVMDVGMPSANVSSGEGGGSGGGKGGGIGTGMGTGTGPGSGPGVGKGFVDTSPFGSKQQVAGALPGRFYDFKQTRQGKPVKDYDTANRDHYTERVNDIQNSDFRPTAFKKYFEAPDPLYLSQIASSLTDADAAPKYFNVADKVKPSGWLIHYHGNVVSDRDITIRFLGVGDDYISVFVKGRPRMINGWPDIREAVMGRWKPDEPVESSGGTPLTGCPLVTGDWVKFKKGEKVELDIAIGERPGGKVGFVLMVEEKGGTYRTMSNGAKILPLFTTEPISEKTKTRVVKEFPNWEFEWNNVPVFPADRDEKMGADLFK</sequence>
<keyword evidence="2" id="KW-1133">Transmembrane helix</keyword>